<keyword evidence="2" id="KW-1185">Reference proteome</keyword>
<organism evidence="1 2">
    <name type="scientific">Arctium lappa</name>
    <name type="common">Greater burdock</name>
    <name type="synonym">Lappa major</name>
    <dbReference type="NCBI Taxonomy" id="4217"/>
    <lineage>
        <taxon>Eukaryota</taxon>
        <taxon>Viridiplantae</taxon>
        <taxon>Streptophyta</taxon>
        <taxon>Embryophyta</taxon>
        <taxon>Tracheophyta</taxon>
        <taxon>Spermatophyta</taxon>
        <taxon>Magnoliopsida</taxon>
        <taxon>eudicotyledons</taxon>
        <taxon>Gunneridae</taxon>
        <taxon>Pentapetalae</taxon>
        <taxon>asterids</taxon>
        <taxon>campanulids</taxon>
        <taxon>Asterales</taxon>
        <taxon>Asteraceae</taxon>
        <taxon>Carduoideae</taxon>
        <taxon>Cardueae</taxon>
        <taxon>Arctiinae</taxon>
        <taxon>Arctium</taxon>
    </lineage>
</organism>
<evidence type="ECO:0000313" key="1">
    <source>
        <dbReference type="EMBL" id="KAI3672756.1"/>
    </source>
</evidence>
<protein>
    <submittedName>
        <fullName evidence="1">Uncharacterized protein</fullName>
    </submittedName>
</protein>
<reference evidence="2" key="1">
    <citation type="journal article" date="2022" name="Mol. Ecol. Resour.">
        <title>The genomes of chicory, endive, great burdock and yacon provide insights into Asteraceae palaeo-polyploidization history and plant inulin production.</title>
        <authorList>
            <person name="Fan W."/>
            <person name="Wang S."/>
            <person name="Wang H."/>
            <person name="Wang A."/>
            <person name="Jiang F."/>
            <person name="Liu H."/>
            <person name="Zhao H."/>
            <person name="Xu D."/>
            <person name="Zhang Y."/>
        </authorList>
    </citation>
    <scope>NUCLEOTIDE SEQUENCE [LARGE SCALE GENOMIC DNA]</scope>
    <source>
        <strain evidence="2">cv. Niubang</strain>
    </source>
</reference>
<sequence length="87" mass="9865">MSKAENKRLMSRGGEESVGSGEDGNFMVNKKHGSGYCKKTPKSAMTEVARKANRRYMELRTMEKGDKRAFHDDITVIVVFIDHELLD</sequence>
<proteinExistence type="predicted"/>
<dbReference type="Proteomes" id="UP001055879">
    <property type="component" value="Linkage Group LG15"/>
</dbReference>
<name>A0ACB8XQN9_ARCLA</name>
<accession>A0ACB8XQN9</accession>
<comment type="caution">
    <text evidence="1">The sequence shown here is derived from an EMBL/GenBank/DDBJ whole genome shotgun (WGS) entry which is preliminary data.</text>
</comment>
<evidence type="ECO:0000313" key="2">
    <source>
        <dbReference type="Proteomes" id="UP001055879"/>
    </source>
</evidence>
<gene>
    <name evidence="1" type="ORF">L6452_38855</name>
</gene>
<reference evidence="1 2" key="2">
    <citation type="journal article" date="2022" name="Mol. Ecol. Resour.">
        <title>The genomes of chicory, endive, great burdock and yacon provide insights into Asteraceae paleo-polyploidization history and plant inulin production.</title>
        <authorList>
            <person name="Fan W."/>
            <person name="Wang S."/>
            <person name="Wang H."/>
            <person name="Wang A."/>
            <person name="Jiang F."/>
            <person name="Liu H."/>
            <person name="Zhao H."/>
            <person name="Xu D."/>
            <person name="Zhang Y."/>
        </authorList>
    </citation>
    <scope>NUCLEOTIDE SEQUENCE [LARGE SCALE GENOMIC DNA]</scope>
    <source>
        <strain evidence="2">cv. Niubang</strain>
    </source>
</reference>
<dbReference type="EMBL" id="CM042061">
    <property type="protein sequence ID" value="KAI3672756.1"/>
    <property type="molecule type" value="Genomic_DNA"/>
</dbReference>